<evidence type="ECO:0000313" key="1">
    <source>
        <dbReference type="EMBL" id="KJL47713.1"/>
    </source>
</evidence>
<protein>
    <submittedName>
        <fullName evidence="1">Uncharacterized protein</fullName>
    </submittedName>
</protein>
<evidence type="ECO:0000313" key="2">
    <source>
        <dbReference type="Proteomes" id="UP000033900"/>
    </source>
</evidence>
<sequence>MATELVVLSDIPFTEELVLATALQVIPDGAGLSFRDGEITQFLDTNADPVLTMFNTTVVHDPADARALLKDPPVSFALWTEFILPFTGSTAGRPLIDALARAVQGTVREKL</sequence>
<dbReference type="OrthoDB" id="3729737at2"/>
<keyword evidence="2" id="KW-1185">Reference proteome</keyword>
<dbReference type="PATRIC" id="fig|273678.4.peg.2516"/>
<accession>A0A0M2HTD4</accession>
<dbReference type="RefSeq" id="WP_045258059.1">
    <property type="nucleotide sequence ID" value="NZ_JYJB01000009.1"/>
</dbReference>
<comment type="caution">
    <text evidence="1">The sequence shown here is derived from an EMBL/GenBank/DDBJ whole genome shotgun (WGS) entry which is preliminary data.</text>
</comment>
<dbReference type="AlphaFoldDB" id="A0A0M2HTD4"/>
<name>A0A0M2HTD4_9MICO</name>
<reference evidence="1 2" key="1">
    <citation type="submission" date="2015-02" db="EMBL/GenBank/DDBJ databases">
        <title>Draft genome sequences of ten Microbacterium spp. with emphasis on heavy metal contaminated environments.</title>
        <authorList>
            <person name="Corretto E."/>
        </authorList>
    </citation>
    <scope>NUCLEOTIDE SEQUENCE [LARGE SCALE GENOMIC DNA]</scope>
    <source>
        <strain evidence="1 2">SA35</strain>
    </source>
</reference>
<dbReference type="EMBL" id="JYJB01000009">
    <property type="protein sequence ID" value="KJL47713.1"/>
    <property type="molecule type" value="Genomic_DNA"/>
</dbReference>
<dbReference type="Proteomes" id="UP000033900">
    <property type="component" value="Unassembled WGS sequence"/>
</dbReference>
<gene>
    <name evidence="1" type="ORF">RS84_02512</name>
</gene>
<dbReference type="STRING" id="273678.RS84_02512"/>
<organism evidence="1 2">
    <name type="scientific">Microbacterium hydrocarbonoxydans</name>
    <dbReference type="NCBI Taxonomy" id="273678"/>
    <lineage>
        <taxon>Bacteria</taxon>
        <taxon>Bacillati</taxon>
        <taxon>Actinomycetota</taxon>
        <taxon>Actinomycetes</taxon>
        <taxon>Micrococcales</taxon>
        <taxon>Microbacteriaceae</taxon>
        <taxon>Microbacterium</taxon>
    </lineage>
</organism>
<proteinExistence type="predicted"/>